<dbReference type="Gene3D" id="2.170.120.20">
    <property type="entry name" value="Ribosomal protein L25, beta domain"/>
    <property type="match status" value="1"/>
</dbReference>
<accession>A0A6N2YT17</accession>
<comment type="similarity">
    <text evidence="5">Belongs to the bacterial ribosomal protein bL25 family. CTC subfamily.</text>
</comment>
<evidence type="ECO:0000313" key="9">
    <source>
        <dbReference type="EMBL" id="VYT69006.1"/>
    </source>
</evidence>
<dbReference type="PANTHER" id="PTHR33284:SF1">
    <property type="entry name" value="RIBOSOMAL PROTEIN L25_GLN-TRNA SYNTHETASE, ANTI-CODON-BINDING DOMAIN-CONTAINING PROTEIN"/>
    <property type="match status" value="1"/>
</dbReference>
<feature type="domain" description="Large ribosomal subunit protein bL25 L25" evidence="6">
    <location>
        <begin position="9"/>
        <end position="86"/>
    </location>
</feature>
<dbReference type="InterPro" id="IPR020057">
    <property type="entry name" value="Ribosomal_bL25_b-dom"/>
</dbReference>
<reference evidence="9" key="1">
    <citation type="submission" date="2019-11" db="EMBL/GenBank/DDBJ databases">
        <authorList>
            <person name="Feng L."/>
        </authorList>
    </citation>
    <scope>NUCLEOTIDE SEQUENCE</scope>
    <source>
        <strain evidence="9">IbartlettiiLFYP30</strain>
    </source>
</reference>
<dbReference type="GeneID" id="89564306"/>
<comment type="subunit">
    <text evidence="5">Part of the 50S ribosomal subunit; part of the 5S rRNA/L5/L18/L25 subcomplex. Contacts the 5S rRNA. Binds to the 5S rRNA independently of L5 and L18.</text>
</comment>
<protein>
    <recommendedName>
        <fullName evidence="5">Large ribosomal subunit protein bL25</fullName>
    </recommendedName>
    <alternativeName>
        <fullName evidence="5">General stress protein CTC</fullName>
    </alternativeName>
</protein>
<dbReference type="SUPFAM" id="SSF50715">
    <property type="entry name" value="Ribosomal protein L25-like"/>
    <property type="match status" value="1"/>
</dbReference>
<dbReference type="GO" id="GO:0006412">
    <property type="term" value="P:translation"/>
    <property type="evidence" value="ECO:0007669"/>
    <property type="project" value="UniProtKB-UniRule"/>
</dbReference>
<dbReference type="GO" id="GO:0003735">
    <property type="term" value="F:structural constituent of ribosome"/>
    <property type="evidence" value="ECO:0007669"/>
    <property type="project" value="InterPro"/>
</dbReference>
<dbReference type="HAMAP" id="MF_01334">
    <property type="entry name" value="Ribosomal_bL25_CTC"/>
    <property type="match status" value="1"/>
</dbReference>
<dbReference type="Gene3D" id="2.40.240.10">
    <property type="entry name" value="Ribosomal Protein L25, Chain P"/>
    <property type="match status" value="1"/>
</dbReference>
<dbReference type="RefSeq" id="WP_007285647.1">
    <property type="nucleotide sequence ID" value="NZ_BAABXU010000001.1"/>
</dbReference>
<evidence type="ECO:0000259" key="6">
    <source>
        <dbReference type="Pfam" id="PF01386"/>
    </source>
</evidence>
<keyword evidence="4 5" id="KW-0687">Ribonucleoprotein</keyword>
<keyword evidence="10" id="KW-1185">Reference proteome</keyword>
<dbReference type="CDD" id="cd00495">
    <property type="entry name" value="Ribosomal_L25_TL5_CTC"/>
    <property type="match status" value="1"/>
</dbReference>
<proteinExistence type="inferred from homology"/>
<dbReference type="InterPro" id="IPR001021">
    <property type="entry name" value="Ribosomal_bL25_long"/>
</dbReference>
<dbReference type="InterPro" id="IPR029751">
    <property type="entry name" value="Ribosomal_L25_dom"/>
</dbReference>
<dbReference type="GO" id="GO:0022625">
    <property type="term" value="C:cytosolic large ribosomal subunit"/>
    <property type="evidence" value="ECO:0007669"/>
    <property type="project" value="TreeGrafter"/>
</dbReference>
<sequence length="192" mass="21424">MQNAVFNITERTEKGKKVRMKGEVPAIMYGQSLEKPIPCQITKRELIDLLASDSSVLSLKLNDKVENCVLKEVQRDAFGNIVHLDFQYVKKGDSVKLKVPVRFAGTESLDARRLLLDDIVTEVQLQGNPSEMPEHIEVNVEGLEHGAQILAKDLVIPETLKMDLDPETVVARIGSLKSEVAIDEDEDEEATE</sequence>
<dbReference type="InterPro" id="IPR011035">
    <property type="entry name" value="Ribosomal_bL25/Gln-tRNA_synth"/>
</dbReference>
<comment type="function">
    <text evidence="5">This is one of the proteins that binds to the 5S RNA in the ribosome where it forms part of the central protuberance.</text>
</comment>
<organism evidence="9">
    <name type="scientific">Intestinibacter bartlettii</name>
    <dbReference type="NCBI Taxonomy" id="261299"/>
    <lineage>
        <taxon>Bacteria</taxon>
        <taxon>Bacillati</taxon>
        <taxon>Bacillota</taxon>
        <taxon>Clostridia</taxon>
        <taxon>Peptostreptococcales</taxon>
        <taxon>Peptostreptococcaceae</taxon>
        <taxon>Intestinibacter</taxon>
    </lineage>
</organism>
<evidence type="ECO:0000259" key="7">
    <source>
        <dbReference type="Pfam" id="PF14693"/>
    </source>
</evidence>
<dbReference type="PANTHER" id="PTHR33284">
    <property type="entry name" value="RIBOSOMAL PROTEIN L25/GLN-TRNA SYNTHETASE, ANTI-CODON-BINDING DOMAIN-CONTAINING PROTEIN"/>
    <property type="match status" value="1"/>
</dbReference>
<dbReference type="EMBL" id="CACRUE010000006">
    <property type="protein sequence ID" value="VYT69006.1"/>
    <property type="molecule type" value="Genomic_DNA"/>
</dbReference>
<dbReference type="Proteomes" id="UP001299409">
    <property type="component" value="Unassembled WGS sequence"/>
</dbReference>
<dbReference type="InterPro" id="IPR020930">
    <property type="entry name" value="Ribosomal_uL5_bac-type"/>
</dbReference>
<dbReference type="InterPro" id="IPR020056">
    <property type="entry name" value="Rbsml_bL25/Gln-tRNA_synth_N"/>
</dbReference>
<dbReference type="InterPro" id="IPR037121">
    <property type="entry name" value="Ribosomal_bL25_C"/>
</dbReference>
<keyword evidence="3 5" id="KW-0689">Ribosomal protein</keyword>
<evidence type="ECO:0000256" key="5">
    <source>
        <dbReference type="HAMAP-Rule" id="MF_01334"/>
    </source>
</evidence>
<dbReference type="NCBIfam" id="TIGR00731">
    <property type="entry name" value="bL25_bact_ctc"/>
    <property type="match status" value="1"/>
</dbReference>
<dbReference type="Pfam" id="PF01386">
    <property type="entry name" value="Ribosomal_L25p"/>
    <property type="match status" value="1"/>
</dbReference>
<evidence type="ECO:0000313" key="8">
    <source>
        <dbReference type="EMBL" id="MCB5445090.1"/>
    </source>
</evidence>
<reference evidence="8 10" key="2">
    <citation type="submission" date="2021-10" db="EMBL/GenBank/DDBJ databases">
        <title>Collection of gut derived symbiotic bacterial strains cultured from healthy donors.</title>
        <authorList>
            <person name="Lin H."/>
            <person name="Littmann E."/>
            <person name="Claire K."/>
            <person name="Pamer E."/>
        </authorList>
    </citation>
    <scope>NUCLEOTIDE SEQUENCE [LARGE SCALE GENOMIC DNA]</scope>
    <source>
        <strain evidence="8 10">MSK.17.68</strain>
    </source>
</reference>
<evidence type="ECO:0000256" key="3">
    <source>
        <dbReference type="ARBA" id="ARBA00022980"/>
    </source>
</evidence>
<dbReference type="EMBL" id="JAJBMB010000002">
    <property type="protein sequence ID" value="MCB5445090.1"/>
    <property type="molecule type" value="Genomic_DNA"/>
</dbReference>
<keyword evidence="2 5" id="KW-0694">RNA-binding</keyword>
<name>A0A6N2YT17_9FIRM</name>
<gene>
    <name evidence="5 9" type="primary">rplY</name>
    <name evidence="5" type="synonym">ctc</name>
    <name evidence="9" type="ORF">IBLFYP30_00923</name>
    <name evidence="8" type="ORF">LIP50_02610</name>
</gene>
<feature type="domain" description="Large ribosomal subunit protein bL25 beta" evidence="7">
    <location>
        <begin position="95"/>
        <end position="173"/>
    </location>
</feature>
<dbReference type="Pfam" id="PF14693">
    <property type="entry name" value="Ribosomal_TL5_C"/>
    <property type="match status" value="1"/>
</dbReference>
<dbReference type="AlphaFoldDB" id="A0A6N2YT17"/>
<evidence type="ECO:0000256" key="1">
    <source>
        <dbReference type="ARBA" id="ARBA00022730"/>
    </source>
</evidence>
<keyword evidence="1 5" id="KW-0699">rRNA-binding</keyword>
<evidence type="ECO:0000256" key="2">
    <source>
        <dbReference type="ARBA" id="ARBA00022884"/>
    </source>
</evidence>
<evidence type="ECO:0000256" key="4">
    <source>
        <dbReference type="ARBA" id="ARBA00023274"/>
    </source>
</evidence>
<evidence type="ECO:0000313" key="10">
    <source>
        <dbReference type="Proteomes" id="UP001299409"/>
    </source>
</evidence>
<dbReference type="GO" id="GO:0008097">
    <property type="term" value="F:5S rRNA binding"/>
    <property type="evidence" value="ECO:0007669"/>
    <property type="project" value="InterPro"/>
</dbReference>